<reference evidence="2 3" key="1">
    <citation type="submission" date="2020-02" db="EMBL/GenBank/DDBJ databases">
        <authorList>
            <person name="Dziuba M."/>
            <person name="Kuznetsov B."/>
            <person name="Mardanov A."/>
            <person name="Ravin N."/>
            <person name="Grouzdev D."/>
        </authorList>
    </citation>
    <scope>NUCLEOTIDE SEQUENCE [LARGE SCALE GENOMIC DNA]</scope>
    <source>
        <strain evidence="2 3">SpK</strain>
    </source>
</reference>
<evidence type="ECO:0000313" key="2">
    <source>
        <dbReference type="EMBL" id="NFV81563.1"/>
    </source>
</evidence>
<gene>
    <name evidence="2" type="ORF">G4223_15745</name>
</gene>
<dbReference type="RefSeq" id="WP_163681740.1">
    <property type="nucleotide sequence ID" value="NZ_JAAIYP010000042.1"/>
</dbReference>
<keyword evidence="3" id="KW-1185">Reference proteome</keyword>
<evidence type="ECO:0000313" key="3">
    <source>
        <dbReference type="Proteomes" id="UP000480684"/>
    </source>
</evidence>
<dbReference type="SUPFAM" id="SSF53383">
    <property type="entry name" value="PLP-dependent transferases"/>
    <property type="match status" value="1"/>
</dbReference>
<organism evidence="2 3">
    <name type="scientific">Magnetospirillum aberrantis SpK</name>
    <dbReference type="NCBI Taxonomy" id="908842"/>
    <lineage>
        <taxon>Bacteria</taxon>
        <taxon>Pseudomonadati</taxon>
        <taxon>Pseudomonadota</taxon>
        <taxon>Alphaproteobacteria</taxon>
        <taxon>Rhodospirillales</taxon>
        <taxon>Rhodospirillaceae</taxon>
        <taxon>Magnetospirillum</taxon>
    </lineage>
</organism>
<dbReference type="Proteomes" id="UP000480684">
    <property type="component" value="Unassembled WGS sequence"/>
</dbReference>
<proteinExistence type="predicted"/>
<feature type="region of interest" description="Disordered" evidence="1">
    <location>
        <begin position="208"/>
        <end position="236"/>
    </location>
</feature>
<protein>
    <recommendedName>
        <fullName evidence="4">DegT/DnrJ/EryC1/StrS aminotransferase family protein</fullName>
    </recommendedName>
</protein>
<dbReference type="InterPro" id="IPR015421">
    <property type="entry name" value="PyrdxlP-dep_Trfase_major"/>
</dbReference>
<dbReference type="Gene3D" id="3.40.640.10">
    <property type="entry name" value="Type I PLP-dependent aspartate aminotransferase-like (Major domain)"/>
    <property type="match status" value="1"/>
</dbReference>
<name>A0A7C9QVC0_9PROT</name>
<evidence type="ECO:0000256" key="1">
    <source>
        <dbReference type="SAM" id="MobiDB-lite"/>
    </source>
</evidence>
<accession>A0A7C9QVC0</accession>
<dbReference type="EMBL" id="JAAIYP010000042">
    <property type="protein sequence ID" value="NFV81563.1"/>
    <property type="molecule type" value="Genomic_DNA"/>
</dbReference>
<evidence type="ECO:0008006" key="4">
    <source>
        <dbReference type="Google" id="ProtNLM"/>
    </source>
</evidence>
<sequence>MITTAPLPPLSHLLGLGRPLHPLLDPWQETANQAWWLSRSCWSLAILARALGHRLGHPPRVALPAWICGQSLMPLRATGAVLEFLPVDQNGLAQWSAADHPDMVVAVHTFGRPVPLAEAATTAPFLVEDCAHALVPGCGMGEVGDAAIFSPHKVLGLSEGAVLTLAPKAGNDVTTSVENLLMALPPTASDNRWRIKRLIQTMMPDRLRRRLPPVGQPAHDRDPEGGDPPPLCAPSPLATQLTRKADIGREAARRRANALALRRALGGTDGVTPFFREDGPAPYRFVLQARDPAHAAHLYHRLREARLPVESWPDLPPEVMAAPSRFGCALDLRRRLLLLPVHGALAPCYATLYAEALHGA</sequence>
<comment type="caution">
    <text evidence="2">The sequence shown here is derived from an EMBL/GenBank/DDBJ whole genome shotgun (WGS) entry which is preliminary data.</text>
</comment>
<dbReference type="AlphaFoldDB" id="A0A7C9QVC0"/>
<dbReference type="InterPro" id="IPR015424">
    <property type="entry name" value="PyrdxlP-dep_Trfase"/>
</dbReference>